<organism evidence="1 2">
    <name type="scientific">Lindgomyces ingoldianus</name>
    <dbReference type="NCBI Taxonomy" id="673940"/>
    <lineage>
        <taxon>Eukaryota</taxon>
        <taxon>Fungi</taxon>
        <taxon>Dikarya</taxon>
        <taxon>Ascomycota</taxon>
        <taxon>Pezizomycotina</taxon>
        <taxon>Dothideomycetes</taxon>
        <taxon>Pleosporomycetidae</taxon>
        <taxon>Pleosporales</taxon>
        <taxon>Lindgomycetaceae</taxon>
        <taxon>Lindgomyces</taxon>
    </lineage>
</organism>
<sequence>MLVGQSTAEYILIKTIIYFFSYLGLLCILYFYLALSIGGVRVIAHPVSIFIESIGAIEILWYLVWFLPYRRYLHKQRAAFPPRLSRYERQRLFRKSLETTADIELFTRKWMGGAHLDDIRRENIKEWMLWALFNREGSPAEDDEELEAYLFEIEEKLGWAVKPGWGPAKSLRLNFDRFEVTHRSLIYYLFVGCVDFATTIILMISGFRFYRQPRSAFLKSFPLRPMTLLAPKQSVTPSISYFFRQHKSTKHRPVVLAHGVGIGLAPYVPLLLQIPKDIGVLAIEIIPISSRITTALPHAADLMREIGDIISHHKLDDFVFVGHSYGTFLTSLFLKSSLLESRMHSIILLDPVAVLLHLPDMAYNFTRRKPVEANELQLWWAAQTEPDIAFTLGRRFCWREHIVWREDLLSRTTTVIMGGRDTLVNADAIASYITRGDLAWTWEDREDWRRSRYSWTGQGLELVWLEGYDHGQSFLSRVFLPMIVKTIEKHAVLESRLESPLPPLPEPDAKLDTTE</sequence>
<comment type="caution">
    <text evidence="1">The sequence shown here is derived from an EMBL/GenBank/DDBJ whole genome shotgun (WGS) entry which is preliminary data.</text>
</comment>
<gene>
    <name evidence="1" type="ORF">BDR25DRAFT_251793</name>
</gene>
<accession>A0ACB6RDH3</accession>
<name>A0ACB6RDH3_9PLEO</name>
<dbReference type="Proteomes" id="UP000799755">
    <property type="component" value="Unassembled WGS sequence"/>
</dbReference>
<evidence type="ECO:0000313" key="1">
    <source>
        <dbReference type="EMBL" id="KAF2477191.1"/>
    </source>
</evidence>
<keyword evidence="2" id="KW-1185">Reference proteome</keyword>
<reference evidence="1" key="1">
    <citation type="journal article" date="2020" name="Stud. Mycol.">
        <title>101 Dothideomycetes genomes: a test case for predicting lifestyles and emergence of pathogens.</title>
        <authorList>
            <person name="Haridas S."/>
            <person name="Albert R."/>
            <person name="Binder M."/>
            <person name="Bloem J."/>
            <person name="Labutti K."/>
            <person name="Salamov A."/>
            <person name="Andreopoulos B."/>
            <person name="Baker S."/>
            <person name="Barry K."/>
            <person name="Bills G."/>
            <person name="Bluhm B."/>
            <person name="Cannon C."/>
            <person name="Castanera R."/>
            <person name="Culley D."/>
            <person name="Daum C."/>
            <person name="Ezra D."/>
            <person name="Gonzalez J."/>
            <person name="Henrissat B."/>
            <person name="Kuo A."/>
            <person name="Liang C."/>
            <person name="Lipzen A."/>
            <person name="Lutzoni F."/>
            <person name="Magnuson J."/>
            <person name="Mondo S."/>
            <person name="Nolan M."/>
            <person name="Ohm R."/>
            <person name="Pangilinan J."/>
            <person name="Park H.-J."/>
            <person name="Ramirez L."/>
            <person name="Alfaro M."/>
            <person name="Sun H."/>
            <person name="Tritt A."/>
            <person name="Yoshinaga Y."/>
            <person name="Zwiers L.-H."/>
            <person name="Turgeon B."/>
            <person name="Goodwin S."/>
            <person name="Spatafora J."/>
            <person name="Crous P."/>
            <person name="Grigoriev I."/>
        </authorList>
    </citation>
    <scope>NUCLEOTIDE SEQUENCE</scope>
    <source>
        <strain evidence="1">ATCC 200398</strain>
    </source>
</reference>
<dbReference type="EMBL" id="MU003493">
    <property type="protein sequence ID" value="KAF2477191.1"/>
    <property type="molecule type" value="Genomic_DNA"/>
</dbReference>
<evidence type="ECO:0000313" key="2">
    <source>
        <dbReference type="Proteomes" id="UP000799755"/>
    </source>
</evidence>
<protein>
    <submittedName>
        <fullName evidence="1">Uncharacterized protein</fullName>
    </submittedName>
</protein>
<proteinExistence type="predicted"/>